<name>A0A6G0S333_9STRA</name>
<feature type="domain" description="Acyltransferase 3" evidence="2">
    <location>
        <begin position="89"/>
        <end position="391"/>
    </location>
</feature>
<evidence type="ECO:0000313" key="3">
    <source>
        <dbReference type="EMBL" id="KAE9347941.1"/>
    </source>
</evidence>
<reference evidence="3 4" key="1">
    <citation type="submission" date="2018-09" db="EMBL/GenBank/DDBJ databases">
        <title>Genomic investigation of the strawberry pathogen Phytophthora fragariae indicates pathogenicity is determined by transcriptional variation in three key races.</title>
        <authorList>
            <person name="Adams T.M."/>
            <person name="Armitage A.D."/>
            <person name="Sobczyk M.K."/>
            <person name="Bates H.J."/>
            <person name="Dunwell J.M."/>
            <person name="Nellist C.F."/>
            <person name="Harrison R.J."/>
        </authorList>
    </citation>
    <scope>NUCLEOTIDE SEQUENCE [LARGE SCALE GENOMIC DNA]</scope>
    <source>
        <strain evidence="3 4">NOV-77</strain>
    </source>
</reference>
<dbReference type="InterPro" id="IPR050879">
    <property type="entry name" value="Acyltransferase_3"/>
</dbReference>
<dbReference type="GO" id="GO:0000271">
    <property type="term" value="P:polysaccharide biosynthetic process"/>
    <property type="evidence" value="ECO:0007669"/>
    <property type="project" value="TreeGrafter"/>
</dbReference>
<evidence type="ECO:0000259" key="2">
    <source>
        <dbReference type="Pfam" id="PF01757"/>
    </source>
</evidence>
<keyword evidence="1" id="KW-0472">Membrane</keyword>
<dbReference type="InterPro" id="IPR002656">
    <property type="entry name" value="Acyl_transf_3_dom"/>
</dbReference>
<feature type="transmembrane region" description="Helical" evidence="1">
    <location>
        <begin position="116"/>
        <end position="137"/>
    </location>
</feature>
<evidence type="ECO:0000313" key="4">
    <source>
        <dbReference type="Proteomes" id="UP000486351"/>
    </source>
</evidence>
<comment type="caution">
    <text evidence="3">The sequence shown here is derived from an EMBL/GenBank/DDBJ whole genome shotgun (WGS) entry which is preliminary data.</text>
</comment>
<gene>
    <name evidence="3" type="ORF">PF008_g7583</name>
</gene>
<evidence type="ECO:0000256" key="1">
    <source>
        <dbReference type="SAM" id="Phobius"/>
    </source>
</evidence>
<dbReference type="PANTHER" id="PTHR23028:SF53">
    <property type="entry name" value="ACYL_TRANSF_3 DOMAIN-CONTAINING PROTEIN"/>
    <property type="match status" value="1"/>
</dbReference>
<organism evidence="3 4">
    <name type="scientific">Phytophthora fragariae</name>
    <dbReference type="NCBI Taxonomy" id="53985"/>
    <lineage>
        <taxon>Eukaryota</taxon>
        <taxon>Sar</taxon>
        <taxon>Stramenopiles</taxon>
        <taxon>Oomycota</taxon>
        <taxon>Peronosporomycetes</taxon>
        <taxon>Peronosporales</taxon>
        <taxon>Peronosporaceae</taxon>
        <taxon>Phytophthora</taxon>
    </lineage>
</organism>
<sequence length="468" mass="53652">MSFALENGCAGGACYLASALQWLRNCPFPARRYRPDHLSIDMLRAGRGDGASTKAVDVDVGEATVVLSISDKERPPDTKRSAPTSAKVLFLDGIRGLAAMLVVLQHSTEYMNGVNVGATAVDAFFVLSSFLLTMLFLRKAETLLAQGASYRKWAFALVDYFLKRFFRVYPFFALVAVLLWRLPFEYQNRFFLVENADKYDLFKVLTFDFDHRYLMLWTLPLEIAYYLFIPVFVVGMARLRGYWWVGFIPLQAWVLYDGFYVFRSHHILLRPHFTTFLQGSLAAVAFVRFSSWCKASGFEFRTWHAVGVRATEYVIILLLISECFRSLLCEWVHQFVPVSPGDPFISTLLASVIVIEMVMPSAVSTTLEWNVLRHWGKISFSVYLLHPFVIFSETISKKTNYFDRLFERLILLQVLATTSFYLVELPLQRAVQQLSRALAQLETKDFGALVYAVTHTTKKQRFQRSFIA</sequence>
<dbReference type="EMBL" id="QXFY01000324">
    <property type="protein sequence ID" value="KAE9347941.1"/>
    <property type="molecule type" value="Genomic_DNA"/>
</dbReference>
<feature type="transmembrane region" description="Helical" evidence="1">
    <location>
        <begin position="241"/>
        <end position="262"/>
    </location>
</feature>
<dbReference type="GO" id="GO:0016747">
    <property type="term" value="F:acyltransferase activity, transferring groups other than amino-acyl groups"/>
    <property type="evidence" value="ECO:0007669"/>
    <property type="project" value="InterPro"/>
</dbReference>
<protein>
    <recommendedName>
        <fullName evidence="2">Acyltransferase 3 domain-containing protein</fullName>
    </recommendedName>
</protein>
<dbReference type="PANTHER" id="PTHR23028">
    <property type="entry name" value="ACETYLTRANSFERASE"/>
    <property type="match status" value="1"/>
</dbReference>
<dbReference type="Pfam" id="PF01757">
    <property type="entry name" value="Acyl_transf_3"/>
    <property type="match status" value="1"/>
</dbReference>
<dbReference type="AlphaFoldDB" id="A0A6G0S333"/>
<dbReference type="Proteomes" id="UP000486351">
    <property type="component" value="Unassembled WGS sequence"/>
</dbReference>
<feature type="transmembrane region" description="Helical" evidence="1">
    <location>
        <begin position="165"/>
        <end position="182"/>
    </location>
</feature>
<keyword evidence="1" id="KW-1133">Transmembrane helix</keyword>
<keyword evidence="1" id="KW-0812">Transmembrane</keyword>
<dbReference type="GO" id="GO:0016020">
    <property type="term" value="C:membrane"/>
    <property type="evidence" value="ECO:0007669"/>
    <property type="project" value="TreeGrafter"/>
</dbReference>
<feature type="transmembrane region" description="Helical" evidence="1">
    <location>
        <begin position="214"/>
        <end position="234"/>
    </location>
</feature>
<proteinExistence type="predicted"/>
<accession>A0A6G0S333</accession>